<comment type="caution">
    <text evidence="2">The sequence shown here is derived from an EMBL/GenBank/DDBJ whole genome shotgun (WGS) entry which is preliminary data.</text>
</comment>
<keyword evidence="1" id="KW-1133">Transmembrane helix</keyword>
<organism evidence="2 3">
    <name type="scientific">Devosia nanyangense</name>
    <dbReference type="NCBI Taxonomy" id="1228055"/>
    <lineage>
        <taxon>Bacteria</taxon>
        <taxon>Pseudomonadati</taxon>
        <taxon>Pseudomonadota</taxon>
        <taxon>Alphaproteobacteria</taxon>
        <taxon>Hyphomicrobiales</taxon>
        <taxon>Devosiaceae</taxon>
        <taxon>Devosia</taxon>
    </lineage>
</organism>
<evidence type="ECO:0000313" key="2">
    <source>
        <dbReference type="EMBL" id="MBI4921708.1"/>
    </source>
</evidence>
<gene>
    <name evidence="2" type="ORF">HY834_08160</name>
</gene>
<dbReference type="Pfam" id="PF08570">
    <property type="entry name" value="DUF1761"/>
    <property type="match status" value="1"/>
</dbReference>
<dbReference type="Proteomes" id="UP000782610">
    <property type="component" value="Unassembled WGS sequence"/>
</dbReference>
<keyword evidence="1" id="KW-0812">Transmembrane</keyword>
<feature type="transmembrane region" description="Helical" evidence="1">
    <location>
        <begin position="6"/>
        <end position="31"/>
    </location>
</feature>
<dbReference type="EMBL" id="JACRAF010000023">
    <property type="protein sequence ID" value="MBI4921708.1"/>
    <property type="molecule type" value="Genomic_DNA"/>
</dbReference>
<name>A0A933L2Q2_9HYPH</name>
<reference evidence="2" key="1">
    <citation type="submission" date="2020-07" db="EMBL/GenBank/DDBJ databases">
        <title>Huge and variable diversity of episymbiotic CPR bacteria and DPANN archaea in groundwater ecosystems.</title>
        <authorList>
            <person name="He C.Y."/>
            <person name="Keren R."/>
            <person name="Whittaker M."/>
            <person name="Farag I.F."/>
            <person name="Doudna J."/>
            <person name="Cate J.H.D."/>
            <person name="Banfield J.F."/>
        </authorList>
    </citation>
    <scope>NUCLEOTIDE SEQUENCE</scope>
    <source>
        <strain evidence="2">NC_groundwater_1586_Pr3_B-0.1um_66_15</strain>
    </source>
</reference>
<evidence type="ECO:0000256" key="1">
    <source>
        <dbReference type="SAM" id="Phobius"/>
    </source>
</evidence>
<protein>
    <submittedName>
        <fullName evidence="2">DUF1761 domain-containing protein</fullName>
    </submittedName>
</protein>
<accession>A0A933L2Q2</accession>
<dbReference type="InterPro" id="IPR013879">
    <property type="entry name" value="DUF1761"/>
</dbReference>
<feature type="transmembrane region" description="Helical" evidence="1">
    <location>
        <begin position="52"/>
        <end position="71"/>
    </location>
</feature>
<dbReference type="AlphaFoldDB" id="A0A933L2Q2"/>
<proteinExistence type="predicted"/>
<feature type="transmembrane region" description="Helical" evidence="1">
    <location>
        <begin position="116"/>
        <end position="137"/>
    </location>
</feature>
<evidence type="ECO:0000313" key="3">
    <source>
        <dbReference type="Proteomes" id="UP000782610"/>
    </source>
</evidence>
<feature type="transmembrane region" description="Helical" evidence="1">
    <location>
        <begin position="83"/>
        <end position="104"/>
    </location>
</feature>
<keyword evidence="1" id="KW-0472">Membrane</keyword>
<sequence>MLLSASVNWLAVIVATIASMALGFVWYMALAKQWMAALGKTREQIMSAAGNQATPFIIAAVMQLVMAYFLALLTPKMFGATTLANGAMMGFWLWLGFVITSMIINHRYQGSRWSLTVIDGGYLLGVLLVQGIVIGLFG</sequence>